<reference evidence="1" key="1">
    <citation type="submission" date="2016-10" db="EMBL/GenBank/DDBJ databases">
        <authorList>
            <person name="Benchimol M."/>
            <person name="Almeida L.G."/>
            <person name="Vasconcelos A.T."/>
            <person name="Perreira-Neves A."/>
            <person name="Rosa I.A."/>
            <person name="Tasca T."/>
            <person name="Bogo M.R."/>
            <person name="de Souza W."/>
        </authorList>
    </citation>
    <scope>NUCLEOTIDE SEQUENCE [LARGE SCALE GENOMIC DNA]</scope>
    <source>
        <strain evidence="1">K</strain>
    </source>
</reference>
<organism evidence="1 2">
    <name type="scientific">Tritrichomonas foetus</name>
    <dbReference type="NCBI Taxonomy" id="1144522"/>
    <lineage>
        <taxon>Eukaryota</taxon>
        <taxon>Metamonada</taxon>
        <taxon>Parabasalia</taxon>
        <taxon>Tritrichomonadida</taxon>
        <taxon>Tritrichomonadidae</taxon>
        <taxon>Tritrichomonas</taxon>
    </lineage>
</organism>
<dbReference type="GeneID" id="94847051"/>
<comment type="caution">
    <text evidence="1">The sequence shown here is derived from an EMBL/GenBank/DDBJ whole genome shotgun (WGS) entry which is preliminary data.</text>
</comment>
<gene>
    <name evidence="1" type="ORF">TRFO_38950</name>
</gene>
<dbReference type="VEuPathDB" id="TrichDB:TRFO_38950"/>
<sequence length="96" mass="11216">MSEETNHPIEYSPENIFEVEEMLHQRFPDLNEKEIKAILIGGVLMDCFESENDTVEEMQYDFISLANGYINKQPEDVRIVQGGLLILQRAQERKEQ</sequence>
<evidence type="ECO:0000313" key="1">
    <source>
        <dbReference type="EMBL" id="OHS94848.1"/>
    </source>
</evidence>
<evidence type="ECO:0000313" key="2">
    <source>
        <dbReference type="Proteomes" id="UP000179807"/>
    </source>
</evidence>
<dbReference type="RefSeq" id="XP_068347985.1">
    <property type="nucleotide sequence ID" value="XM_068512347.1"/>
</dbReference>
<accession>A0A1J4J6N0</accession>
<name>A0A1J4J6N0_9EUKA</name>
<dbReference type="Proteomes" id="UP000179807">
    <property type="component" value="Unassembled WGS sequence"/>
</dbReference>
<dbReference type="AlphaFoldDB" id="A0A1J4J6N0"/>
<dbReference type="EMBL" id="MLAK01001283">
    <property type="protein sequence ID" value="OHS94848.1"/>
    <property type="molecule type" value="Genomic_DNA"/>
</dbReference>
<protein>
    <submittedName>
        <fullName evidence="1">Uncharacterized protein</fullName>
    </submittedName>
</protein>
<proteinExistence type="predicted"/>
<keyword evidence="2" id="KW-1185">Reference proteome</keyword>